<reference evidence="1 2" key="1">
    <citation type="submission" date="2020-07" db="EMBL/GenBank/DDBJ databases">
        <title>Sequencing the genomes of 1000 actinobacteria strains.</title>
        <authorList>
            <person name="Klenk H.-P."/>
        </authorList>
    </citation>
    <scope>NUCLEOTIDE SEQUENCE [LARGE SCALE GENOMIC DNA]</scope>
    <source>
        <strain evidence="1 2">DSM 45278</strain>
    </source>
</reference>
<evidence type="ECO:0000313" key="1">
    <source>
        <dbReference type="EMBL" id="NYH55464.1"/>
    </source>
</evidence>
<proteinExistence type="predicted"/>
<dbReference type="AlphaFoldDB" id="A0A7Y9XGL5"/>
<dbReference type="RefSeq" id="WP_237683443.1">
    <property type="nucleotide sequence ID" value="NZ_JACCHL010000001.1"/>
</dbReference>
<sequence length="263" mass="28782">MRIQEHPLPMRAHFTDSLVLTYAFPPEVLRPLLTPGLELDTYRAPDGREYGFAAVAAVALRGLRPAFLPAELGLEQVMTGYRVFARLPVDRSRTGTGVRTLRGLRILRSQTSSPVLAAAGAVLSRYRYERAVLGTRRVGDRLDFAVRSGDGRADLRVSAALGGPTAPLPPRSPFATGRDARRFAGPLPHTFERGGRGGDVLVVKALRTSWEPRPVAVDVERLTFFRHGPFQGTRPVLANAFHVSGVDYGWHRGVLMTPAGRRG</sequence>
<accession>A0A7Y9XGL5</accession>
<name>A0A7Y9XGL5_9ACTN</name>
<gene>
    <name evidence="1" type="ORF">HNR06_005053</name>
</gene>
<organism evidence="1 2">
    <name type="scientific">Nocardiopsis sinuspersici</name>
    <dbReference type="NCBI Taxonomy" id="501010"/>
    <lineage>
        <taxon>Bacteria</taxon>
        <taxon>Bacillati</taxon>
        <taxon>Actinomycetota</taxon>
        <taxon>Actinomycetes</taxon>
        <taxon>Streptosporangiales</taxon>
        <taxon>Nocardiopsidaceae</taxon>
        <taxon>Nocardiopsis</taxon>
    </lineage>
</organism>
<dbReference type="InterPro" id="IPR018644">
    <property type="entry name" value="DUF2071"/>
</dbReference>
<evidence type="ECO:0008006" key="3">
    <source>
        <dbReference type="Google" id="ProtNLM"/>
    </source>
</evidence>
<comment type="caution">
    <text evidence="1">The sequence shown here is derived from an EMBL/GenBank/DDBJ whole genome shotgun (WGS) entry which is preliminary data.</text>
</comment>
<dbReference type="Proteomes" id="UP000584931">
    <property type="component" value="Unassembled WGS sequence"/>
</dbReference>
<evidence type="ECO:0000313" key="2">
    <source>
        <dbReference type="Proteomes" id="UP000584931"/>
    </source>
</evidence>
<dbReference type="EMBL" id="JACCHL010000001">
    <property type="protein sequence ID" value="NYH55464.1"/>
    <property type="molecule type" value="Genomic_DNA"/>
</dbReference>
<dbReference type="Pfam" id="PF09844">
    <property type="entry name" value="DUF2071"/>
    <property type="match status" value="1"/>
</dbReference>
<protein>
    <recommendedName>
        <fullName evidence="3">DUF2071 domain-containing protein</fullName>
    </recommendedName>
</protein>